<organism evidence="2 3">
    <name type="scientific">Caproicibacterium lactatifermentans</name>
    <dbReference type="NCBI Taxonomy" id="2666138"/>
    <lineage>
        <taxon>Bacteria</taxon>
        <taxon>Bacillati</taxon>
        <taxon>Bacillota</taxon>
        <taxon>Clostridia</taxon>
        <taxon>Eubacteriales</taxon>
        <taxon>Oscillospiraceae</taxon>
        <taxon>Caproicibacterium</taxon>
    </lineage>
</organism>
<dbReference type="Gene3D" id="3.20.20.80">
    <property type="entry name" value="Glycosidases"/>
    <property type="match status" value="1"/>
</dbReference>
<reference evidence="3" key="1">
    <citation type="submission" date="2019-11" db="EMBL/GenBank/DDBJ databases">
        <authorList>
            <person name="Ren C."/>
            <person name="Wang H."/>
            <person name="Xu Y."/>
        </authorList>
    </citation>
    <scope>NUCLEOTIDE SEQUENCE [LARGE SCALE GENOMIC DNA]</scope>
    <source>
        <strain evidence="3">JNU-WLY1368</strain>
    </source>
</reference>
<dbReference type="Proteomes" id="UP000509623">
    <property type="component" value="Chromosome"/>
</dbReference>
<keyword evidence="3" id="KW-1185">Reference proteome</keyword>
<evidence type="ECO:0000256" key="1">
    <source>
        <dbReference type="ARBA" id="ARBA00010646"/>
    </source>
</evidence>
<dbReference type="EMBL" id="CP046161">
    <property type="protein sequence ID" value="QKO31164.1"/>
    <property type="molecule type" value="Genomic_DNA"/>
</dbReference>
<proteinExistence type="inferred from homology"/>
<dbReference type="InterPro" id="IPR017853">
    <property type="entry name" value="GH"/>
</dbReference>
<dbReference type="PROSITE" id="PS51904">
    <property type="entry name" value="GLYCOSYL_HYDROL_F25_2"/>
    <property type="match status" value="1"/>
</dbReference>
<dbReference type="PANTHER" id="PTHR34135">
    <property type="entry name" value="LYSOZYME"/>
    <property type="match status" value="1"/>
</dbReference>
<evidence type="ECO:0008006" key="4">
    <source>
        <dbReference type="Google" id="ProtNLM"/>
    </source>
</evidence>
<evidence type="ECO:0000313" key="3">
    <source>
        <dbReference type="Proteomes" id="UP000509623"/>
    </source>
</evidence>
<gene>
    <name evidence="2" type="ORF">GKP14_02740</name>
</gene>
<sequence>MISVEQGKEYTFRFEVDGVRNVEPDISIRGNAFEYAGVCHAVENNHDAYYYTIKAVGNAGDTADIYTQLPGQSAVKSCTAVVKITTTTPMKGIDVSEHNGYVDWDTAKAAGLQFAMIRCGYGGDIESQDDAQFERNVSECERLGIPWGTYLYSYALTTDNAKSELAHVLRLLEGKHPQFPVFIDMEDADDYKAKRGMPDSETLTEIMKIFCSGVKDAGYLAGYYVNLDWYKNYINPEELSDYLFWYARPGLDEPDKTCSIWQSEFPGTGGSWDGANISSGGCDMDVSYVDFTTWKQDNT</sequence>
<dbReference type="InterPro" id="IPR002053">
    <property type="entry name" value="Glyco_hydro_25"/>
</dbReference>
<name>A0ABX6PY19_9FIRM</name>
<dbReference type="SUPFAM" id="SSF51445">
    <property type="entry name" value="(Trans)glycosidases"/>
    <property type="match status" value="1"/>
</dbReference>
<accession>A0ABX6PY19</accession>
<dbReference type="Pfam" id="PF01183">
    <property type="entry name" value="Glyco_hydro_25"/>
    <property type="match status" value="1"/>
</dbReference>
<protein>
    <recommendedName>
        <fullName evidence="4">Glycosyl hydrolase family 25</fullName>
    </recommendedName>
</protein>
<comment type="similarity">
    <text evidence="1">Belongs to the glycosyl hydrolase 25 family.</text>
</comment>
<evidence type="ECO:0000313" key="2">
    <source>
        <dbReference type="EMBL" id="QKO31164.1"/>
    </source>
</evidence>
<dbReference type="PANTHER" id="PTHR34135:SF2">
    <property type="entry name" value="LYSOZYME"/>
    <property type="match status" value="1"/>
</dbReference>
<dbReference type="CDD" id="cd06414">
    <property type="entry name" value="GH25_LytC-like"/>
    <property type="match status" value="1"/>
</dbReference>